<dbReference type="EMBL" id="CAWYQH010000024">
    <property type="protein sequence ID" value="CAK8675672.1"/>
    <property type="molecule type" value="Genomic_DNA"/>
</dbReference>
<feature type="compositionally biased region" description="Polar residues" evidence="4">
    <location>
        <begin position="44"/>
        <end position="56"/>
    </location>
</feature>
<evidence type="ECO:0000256" key="3">
    <source>
        <dbReference type="ARBA" id="ARBA00023242"/>
    </source>
</evidence>
<keyword evidence="7" id="KW-1185">Reference proteome</keyword>
<reference evidence="6 7" key="1">
    <citation type="submission" date="2024-02" db="EMBL/GenBank/DDBJ databases">
        <authorList>
            <person name="Daric V."/>
            <person name="Darras S."/>
        </authorList>
    </citation>
    <scope>NUCLEOTIDE SEQUENCE [LARGE SCALE GENOMIC DNA]</scope>
</reference>
<gene>
    <name evidence="6" type="ORF">CVLEPA_LOCUS5220</name>
</gene>
<dbReference type="Pfam" id="PF06584">
    <property type="entry name" value="DIRP"/>
    <property type="match status" value="1"/>
</dbReference>
<keyword evidence="3" id="KW-0539">Nucleus</keyword>
<dbReference type="InterPro" id="IPR010561">
    <property type="entry name" value="LIN-9/ALY1"/>
</dbReference>
<name>A0ABP0F7J6_CLALP</name>
<evidence type="ECO:0000256" key="4">
    <source>
        <dbReference type="SAM" id="MobiDB-lite"/>
    </source>
</evidence>
<evidence type="ECO:0000313" key="6">
    <source>
        <dbReference type="EMBL" id="CAK8675672.1"/>
    </source>
</evidence>
<sequence>MDMTEKNLEDTSAEVLMNMKLTRSLMSSPSSPSRPQRKRKKNSLIFNDNEITSNEHGWSRRTIRSSPQKRLTSPTSVEKQQPIPSLQPIPESPGLQMNSEKAVAKRVGGRLRNLLKLPKAHKMCMYEWFYSHLDSALFMGENDFCMCLKESFPELSVRKMTRAHWTKIRRLMGKPRRCSEAFFEEERMALEHKRNKIRLLQQRKTAHNDPEGWSDLPREIPMPLVVGTSVTARVRGTHDGLFTGHIDAVDICNASYRVTFDRSNLGTHLVPDVEVASCEPQETINLLSLMERKHHIGNRVFSNFSEPRHTDLDVSLQSPANEHDPVLGRSPLRSKLLFSPSDEQCGTLGGFPVQFLKRIARLSKVLTVKREKICKLGEMNSQAEKANSYGETLTLEFQRKYATIVLDLERLNKDLNELLVGVQRFCLELYPEQSLPSDQSSQRKKQCLASAEHMVAEKNISDDLLGIGSKRPVKNAGLTDLIMQLTALMMQIKCLKETKGSSLEFKSLTDAMKDIKVNLCTENQECFQNNVEIHIAHVRSGMEHNGFMNSEVSSNLSDFM</sequence>
<dbReference type="InterPro" id="IPR033471">
    <property type="entry name" value="DIRP"/>
</dbReference>
<evidence type="ECO:0000313" key="7">
    <source>
        <dbReference type="Proteomes" id="UP001642483"/>
    </source>
</evidence>
<dbReference type="PANTHER" id="PTHR21689:SF2">
    <property type="entry name" value="PROTEIN LIN-9 HOMOLOG"/>
    <property type="match status" value="1"/>
</dbReference>
<dbReference type="Pfam" id="PF19438">
    <property type="entry name" value="LIN9_C"/>
    <property type="match status" value="1"/>
</dbReference>
<proteinExistence type="inferred from homology"/>
<protein>
    <recommendedName>
        <fullName evidence="5">DIRP domain-containing protein</fullName>
    </recommendedName>
</protein>
<feature type="region of interest" description="Disordered" evidence="4">
    <location>
        <begin position="21"/>
        <end position="96"/>
    </location>
</feature>
<comment type="caution">
    <text evidence="6">The sequence shown here is derived from an EMBL/GenBank/DDBJ whole genome shotgun (WGS) entry which is preliminary data.</text>
</comment>
<comment type="similarity">
    <text evidence="2">Belongs to the lin-9 family.</text>
</comment>
<organism evidence="6 7">
    <name type="scientific">Clavelina lepadiformis</name>
    <name type="common">Light-bulb sea squirt</name>
    <name type="synonym">Ascidia lepadiformis</name>
    <dbReference type="NCBI Taxonomy" id="159417"/>
    <lineage>
        <taxon>Eukaryota</taxon>
        <taxon>Metazoa</taxon>
        <taxon>Chordata</taxon>
        <taxon>Tunicata</taxon>
        <taxon>Ascidiacea</taxon>
        <taxon>Aplousobranchia</taxon>
        <taxon>Clavelinidae</taxon>
        <taxon>Clavelina</taxon>
    </lineage>
</organism>
<dbReference type="PANTHER" id="PTHR21689">
    <property type="entry name" value="LIN-9"/>
    <property type="match status" value="1"/>
</dbReference>
<feature type="compositionally biased region" description="Polar residues" evidence="4">
    <location>
        <begin position="64"/>
        <end position="84"/>
    </location>
</feature>
<dbReference type="SMART" id="SM01135">
    <property type="entry name" value="DIRP"/>
    <property type="match status" value="1"/>
</dbReference>
<evidence type="ECO:0000256" key="1">
    <source>
        <dbReference type="ARBA" id="ARBA00004123"/>
    </source>
</evidence>
<evidence type="ECO:0000256" key="2">
    <source>
        <dbReference type="ARBA" id="ARBA00006732"/>
    </source>
</evidence>
<comment type="subcellular location">
    <subcellularLocation>
        <location evidence="1">Nucleus</location>
    </subcellularLocation>
</comment>
<dbReference type="InterPro" id="IPR045831">
    <property type="entry name" value="LIN9_C"/>
</dbReference>
<dbReference type="Proteomes" id="UP001642483">
    <property type="component" value="Unassembled WGS sequence"/>
</dbReference>
<feature type="domain" description="DIRP" evidence="5">
    <location>
        <begin position="129"/>
        <end position="236"/>
    </location>
</feature>
<accession>A0ABP0F7J6</accession>
<evidence type="ECO:0000259" key="5">
    <source>
        <dbReference type="SMART" id="SM01135"/>
    </source>
</evidence>